<sequence>MFFIMGISKGERKLNFVQTFVCSACGKFGRLEVYMTYTYFTLFFIPLFRWNTEYYVVSSCCGTVYSIDKALGKRIQKGEEIHFNDNDLLKTGSPFQRSEASNCPSCGYPVSKDFEFCPKCGRKL</sequence>
<dbReference type="EMBL" id="AP023368">
    <property type="protein sequence ID" value="BCK00210.1"/>
    <property type="molecule type" value="Genomic_DNA"/>
</dbReference>
<evidence type="ECO:0000313" key="2">
    <source>
        <dbReference type="EMBL" id="BCK00210.1"/>
    </source>
</evidence>
<name>A0A7I8DP97_9FIRM</name>
<dbReference type="KEGG" id="acht:bsdcttw_32500"/>
<dbReference type="RefSeq" id="WP_185255905.1">
    <property type="nucleotide sequence ID" value="NZ_AP023368.1"/>
</dbReference>
<dbReference type="PANTHER" id="PTHR36718">
    <property type="entry name" value="OS05G0435400 PROTEIN"/>
    <property type="match status" value="1"/>
</dbReference>
<evidence type="ECO:0000259" key="1">
    <source>
        <dbReference type="Pfam" id="PF17032"/>
    </source>
</evidence>
<reference evidence="2 3" key="2">
    <citation type="submission" date="2020-08" db="EMBL/GenBank/DDBJ databases">
        <authorList>
            <person name="Ueki A."/>
            <person name="Tonouchi A."/>
        </authorList>
    </citation>
    <scope>NUCLEOTIDE SEQUENCE [LARGE SCALE GENOMIC DNA]</scope>
    <source>
        <strain evidence="2 3">CTTW</strain>
    </source>
</reference>
<gene>
    <name evidence="2" type="ORF">bsdcttw_32500</name>
</gene>
<proteinExistence type="predicted"/>
<protein>
    <recommendedName>
        <fullName evidence="1">Zinc-ribbon 15 domain-containing protein</fullName>
    </recommendedName>
</protein>
<dbReference type="InterPro" id="IPR031493">
    <property type="entry name" value="Zinc_ribbon_15"/>
</dbReference>
<evidence type="ECO:0000313" key="3">
    <source>
        <dbReference type="Proteomes" id="UP000515703"/>
    </source>
</evidence>
<dbReference type="Pfam" id="PF17032">
    <property type="entry name" value="Zn_ribbon_15"/>
    <property type="match status" value="1"/>
</dbReference>
<dbReference type="PANTHER" id="PTHR36718:SF1">
    <property type="entry name" value="DOUBLE ZINC RIBBON PROTEIN MJ0416"/>
    <property type="match status" value="1"/>
</dbReference>
<reference evidence="2 3" key="1">
    <citation type="submission" date="2020-08" db="EMBL/GenBank/DDBJ databases">
        <title>Draft genome sequencing of an Anaerocolumna strain isolated from anoxic soil subjected to BSD treatment.</title>
        <authorList>
            <person name="Uek A."/>
            <person name="Tonouchi A."/>
        </authorList>
    </citation>
    <scope>NUCLEOTIDE SEQUENCE [LARGE SCALE GENOMIC DNA]</scope>
    <source>
        <strain evidence="2 3">CTTW</strain>
    </source>
</reference>
<dbReference type="Proteomes" id="UP000515703">
    <property type="component" value="Chromosome"/>
</dbReference>
<dbReference type="InterPro" id="IPR053281">
    <property type="entry name" value="Double_zinc_ribbon"/>
</dbReference>
<keyword evidence="3" id="KW-1185">Reference proteome</keyword>
<accession>A0A7I8DP97</accession>
<dbReference type="AlphaFoldDB" id="A0A7I8DP97"/>
<organism evidence="2 3">
    <name type="scientific">Anaerocolumna chitinilytica</name>
    <dbReference type="NCBI Taxonomy" id="1727145"/>
    <lineage>
        <taxon>Bacteria</taxon>
        <taxon>Bacillati</taxon>
        <taxon>Bacillota</taxon>
        <taxon>Clostridia</taxon>
        <taxon>Lachnospirales</taxon>
        <taxon>Lachnospiraceae</taxon>
        <taxon>Anaerocolumna</taxon>
    </lineage>
</organism>
<feature type="domain" description="Zinc-ribbon 15" evidence="1">
    <location>
        <begin position="21"/>
        <end position="121"/>
    </location>
</feature>